<protein>
    <submittedName>
        <fullName evidence="7">Protein kinase</fullName>
    </submittedName>
</protein>
<evidence type="ECO:0000256" key="3">
    <source>
        <dbReference type="ARBA" id="ARBA00022777"/>
    </source>
</evidence>
<keyword evidence="4 5" id="KW-0067">ATP-binding</keyword>
<evidence type="ECO:0000256" key="1">
    <source>
        <dbReference type="ARBA" id="ARBA00022679"/>
    </source>
</evidence>
<keyword evidence="3 7" id="KW-0418">Kinase</keyword>
<evidence type="ECO:0000256" key="5">
    <source>
        <dbReference type="PROSITE-ProRule" id="PRU10141"/>
    </source>
</evidence>
<accession>W0RR49</accession>
<gene>
    <name evidence="7" type="ORF">J421_5245</name>
</gene>
<dbReference type="HOGENOM" id="CLU_000288_63_44_0"/>
<name>W0RR49_9BACT</name>
<dbReference type="SMART" id="SM00220">
    <property type="entry name" value="S_TKc"/>
    <property type="match status" value="1"/>
</dbReference>
<sequence length="342" mass="36171">MSSADEARALADALLRGECLTDGAPVAAQLGQAVTEMVARALCAPGAAPLAGRFVVDGIIGEGGSGRVLRARHPLLGIPLALKMLSHAHALAPGGPDEFVREAGLLVQLDHPGIVRVLDVFAALGTFFMVMPWIEGDTLRAHIDGAATLAREQVLRVADEGLSALTALHAAGLVHRDVKPSNLLVNASGRLVLIDLGVACPRDAAAPSRRLVGSPSYCAPEQILGRPVDGRSDVYALGCTLYELVFGRPPVDATDIEGAVHGHLHGTPSFDGEPLVHMGEPFLRWLRRCLSRTRANRPDAATARAELRPLLPAPAVERPGWRALAAAAFPVVRETVEWRVRA</sequence>
<keyword evidence="7" id="KW-0614">Plasmid</keyword>
<dbReference type="SUPFAM" id="SSF56112">
    <property type="entry name" value="Protein kinase-like (PK-like)"/>
    <property type="match status" value="1"/>
</dbReference>
<dbReference type="InterPro" id="IPR011009">
    <property type="entry name" value="Kinase-like_dom_sf"/>
</dbReference>
<dbReference type="PATRIC" id="fig|861299.3.peg.5303"/>
<evidence type="ECO:0000313" key="8">
    <source>
        <dbReference type="Proteomes" id="UP000019151"/>
    </source>
</evidence>
<dbReference type="AlphaFoldDB" id="W0RR49"/>
<dbReference type="InterPro" id="IPR017441">
    <property type="entry name" value="Protein_kinase_ATP_BS"/>
</dbReference>
<dbReference type="Gene3D" id="3.30.200.20">
    <property type="entry name" value="Phosphorylase Kinase, domain 1"/>
    <property type="match status" value="1"/>
</dbReference>
<dbReference type="EMBL" id="CP007129">
    <property type="protein sequence ID" value="AHG92780.1"/>
    <property type="molecule type" value="Genomic_DNA"/>
</dbReference>
<dbReference type="PANTHER" id="PTHR43289">
    <property type="entry name" value="MITOGEN-ACTIVATED PROTEIN KINASE KINASE KINASE 20-RELATED"/>
    <property type="match status" value="1"/>
</dbReference>
<feature type="binding site" evidence="5">
    <location>
        <position position="83"/>
    </location>
    <ligand>
        <name>ATP</name>
        <dbReference type="ChEBI" id="CHEBI:30616"/>
    </ligand>
</feature>
<evidence type="ECO:0000313" key="7">
    <source>
        <dbReference type="EMBL" id="AHG92780.1"/>
    </source>
</evidence>
<dbReference type="InParanoid" id="W0RR49"/>
<dbReference type="KEGG" id="gba:J421_5245"/>
<organism evidence="7 8">
    <name type="scientific">Gemmatirosa kalamazoonensis</name>
    <dbReference type="NCBI Taxonomy" id="861299"/>
    <lineage>
        <taxon>Bacteria</taxon>
        <taxon>Pseudomonadati</taxon>
        <taxon>Gemmatimonadota</taxon>
        <taxon>Gemmatimonadia</taxon>
        <taxon>Gemmatimonadales</taxon>
        <taxon>Gemmatimonadaceae</taxon>
        <taxon>Gemmatirosa</taxon>
    </lineage>
</organism>
<reference evidence="7 8" key="1">
    <citation type="journal article" date="2014" name="Genome Announc.">
        <title>Genome Sequence and Methylome of Soil Bacterium Gemmatirosa kalamazoonensis KBS708T, a Member of the Rarely Cultivated Gemmatimonadetes Phylum.</title>
        <authorList>
            <person name="Debruyn J.M."/>
            <person name="Radosevich M."/>
            <person name="Wommack K.E."/>
            <person name="Polson S.W."/>
            <person name="Hauser L.J."/>
            <person name="Fawaz M.N."/>
            <person name="Korlach J."/>
            <person name="Tsai Y.C."/>
        </authorList>
    </citation>
    <scope>NUCLEOTIDE SEQUENCE [LARGE SCALE GENOMIC DNA]</scope>
    <source>
        <strain evidence="7 8">KBS708</strain>
        <plasmid evidence="8">Plasmid 1</plasmid>
    </source>
</reference>
<evidence type="ECO:0000259" key="6">
    <source>
        <dbReference type="PROSITE" id="PS50011"/>
    </source>
</evidence>
<geneLocation type="plasmid" evidence="7 8">
    <name>1</name>
</geneLocation>
<evidence type="ECO:0000256" key="4">
    <source>
        <dbReference type="ARBA" id="ARBA00022840"/>
    </source>
</evidence>
<dbReference type="InterPro" id="IPR008271">
    <property type="entry name" value="Ser/Thr_kinase_AS"/>
</dbReference>
<dbReference type="CDD" id="cd14014">
    <property type="entry name" value="STKc_PknB_like"/>
    <property type="match status" value="1"/>
</dbReference>
<dbReference type="InterPro" id="IPR000719">
    <property type="entry name" value="Prot_kinase_dom"/>
</dbReference>
<dbReference type="PANTHER" id="PTHR43289:SF34">
    <property type="entry name" value="SERINE_THREONINE-PROTEIN KINASE YBDM-RELATED"/>
    <property type="match status" value="1"/>
</dbReference>
<keyword evidence="1" id="KW-0808">Transferase</keyword>
<keyword evidence="2 5" id="KW-0547">Nucleotide-binding</keyword>
<dbReference type="GO" id="GO:0005524">
    <property type="term" value="F:ATP binding"/>
    <property type="evidence" value="ECO:0007669"/>
    <property type="project" value="UniProtKB-UniRule"/>
</dbReference>
<dbReference type="PROSITE" id="PS00107">
    <property type="entry name" value="PROTEIN_KINASE_ATP"/>
    <property type="match status" value="1"/>
</dbReference>
<dbReference type="Proteomes" id="UP000019151">
    <property type="component" value="Plasmid 1"/>
</dbReference>
<dbReference type="PROSITE" id="PS00108">
    <property type="entry name" value="PROTEIN_KINASE_ST"/>
    <property type="match status" value="1"/>
</dbReference>
<dbReference type="RefSeq" id="WP_025414107.1">
    <property type="nucleotide sequence ID" value="NZ_CP007129.1"/>
</dbReference>
<dbReference type="PROSITE" id="PS50011">
    <property type="entry name" value="PROTEIN_KINASE_DOM"/>
    <property type="match status" value="1"/>
</dbReference>
<dbReference type="GO" id="GO:0004674">
    <property type="term" value="F:protein serine/threonine kinase activity"/>
    <property type="evidence" value="ECO:0007669"/>
    <property type="project" value="TreeGrafter"/>
</dbReference>
<proteinExistence type="predicted"/>
<dbReference type="Pfam" id="PF00069">
    <property type="entry name" value="Pkinase"/>
    <property type="match status" value="1"/>
</dbReference>
<dbReference type="Gene3D" id="1.10.510.10">
    <property type="entry name" value="Transferase(Phosphotransferase) domain 1"/>
    <property type="match status" value="1"/>
</dbReference>
<feature type="domain" description="Protein kinase" evidence="6">
    <location>
        <begin position="54"/>
        <end position="311"/>
    </location>
</feature>
<keyword evidence="8" id="KW-1185">Reference proteome</keyword>
<evidence type="ECO:0000256" key="2">
    <source>
        <dbReference type="ARBA" id="ARBA00022741"/>
    </source>
</evidence>
<dbReference type="OrthoDB" id="9762169at2"/>